<organism evidence="2 3">
    <name type="scientific">Zophobas morio</name>
    <dbReference type="NCBI Taxonomy" id="2755281"/>
    <lineage>
        <taxon>Eukaryota</taxon>
        <taxon>Metazoa</taxon>
        <taxon>Ecdysozoa</taxon>
        <taxon>Arthropoda</taxon>
        <taxon>Hexapoda</taxon>
        <taxon>Insecta</taxon>
        <taxon>Pterygota</taxon>
        <taxon>Neoptera</taxon>
        <taxon>Endopterygota</taxon>
        <taxon>Coleoptera</taxon>
        <taxon>Polyphaga</taxon>
        <taxon>Cucujiformia</taxon>
        <taxon>Tenebrionidae</taxon>
        <taxon>Zophobas</taxon>
    </lineage>
</organism>
<feature type="compositionally biased region" description="Basic residues" evidence="1">
    <location>
        <begin position="30"/>
        <end position="40"/>
    </location>
</feature>
<comment type="caution">
    <text evidence="2">The sequence shown here is derived from an EMBL/GenBank/DDBJ whole genome shotgun (WGS) entry which is preliminary data.</text>
</comment>
<evidence type="ECO:0000313" key="2">
    <source>
        <dbReference type="EMBL" id="KAJ3646972.1"/>
    </source>
</evidence>
<accession>A0AA38M8U4</accession>
<dbReference type="AlphaFoldDB" id="A0AA38M8U4"/>
<keyword evidence="3" id="KW-1185">Reference proteome</keyword>
<dbReference type="EMBL" id="JALNTZ010000007">
    <property type="protein sequence ID" value="KAJ3646972.1"/>
    <property type="molecule type" value="Genomic_DNA"/>
</dbReference>
<sequence>MTRSVAAYPQQIIHNLRLIPNAKHEFASKVSRRRSKRPVRHLQSQQSDTPQRRFRSIDRPLHSPDLDLGEFCKLQGRARRMEACASGFEFKCKFYGSRARFRVKGTMGKNRRDAISGGDLFWNLVFTGRMTEGVMSSVAPKVIL</sequence>
<evidence type="ECO:0000313" key="3">
    <source>
        <dbReference type="Proteomes" id="UP001168821"/>
    </source>
</evidence>
<evidence type="ECO:0000256" key="1">
    <source>
        <dbReference type="SAM" id="MobiDB-lite"/>
    </source>
</evidence>
<name>A0AA38M8U4_9CUCU</name>
<reference evidence="2" key="1">
    <citation type="journal article" date="2023" name="G3 (Bethesda)">
        <title>Whole genome assemblies of Zophobas morio and Tenebrio molitor.</title>
        <authorList>
            <person name="Kaur S."/>
            <person name="Stinson S.A."/>
            <person name="diCenzo G.C."/>
        </authorList>
    </citation>
    <scope>NUCLEOTIDE SEQUENCE</scope>
    <source>
        <strain evidence="2">QUZm001</strain>
    </source>
</reference>
<dbReference type="Proteomes" id="UP001168821">
    <property type="component" value="Unassembled WGS sequence"/>
</dbReference>
<protein>
    <submittedName>
        <fullName evidence="2">Uncharacterized protein</fullName>
    </submittedName>
</protein>
<proteinExistence type="predicted"/>
<feature type="region of interest" description="Disordered" evidence="1">
    <location>
        <begin position="28"/>
        <end position="61"/>
    </location>
</feature>
<gene>
    <name evidence="2" type="ORF">Zmor_024527</name>
</gene>